<dbReference type="CDD" id="cd01130">
    <property type="entry name" value="VirB11-like_ATPase"/>
    <property type="match status" value="1"/>
</dbReference>
<dbReference type="OrthoDB" id="9810761at2"/>
<name>A0A261TD04_9BORD</name>
<proteinExistence type="inferred from homology"/>
<evidence type="ECO:0000259" key="3">
    <source>
        <dbReference type="Pfam" id="PF00437"/>
    </source>
</evidence>
<feature type="compositionally biased region" description="Gly residues" evidence="2">
    <location>
        <begin position="445"/>
        <end position="455"/>
    </location>
</feature>
<dbReference type="SUPFAM" id="SSF52540">
    <property type="entry name" value="P-loop containing nucleoside triphosphate hydrolases"/>
    <property type="match status" value="1"/>
</dbReference>
<comment type="similarity">
    <text evidence="1">Belongs to the GSP E family.</text>
</comment>
<dbReference type="PANTHER" id="PTHR30486">
    <property type="entry name" value="TWITCHING MOTILITY PROTEIN PILT"/>
    <property type="match status" value="1"/>
</dbReference>
<evidence type="ECO:0000256" key="2">
    <source>
        <dbReference type="SAM" id="MobiDB-lite"/>
    </source>
</evidence>
<feature type="region of interest" description="Disordered" evidence="2">
    <location>
        <begin position="434"/>
        <end position="455"/>
    </location>
</feature>
<evidence type="ECO:0000313" key="5">
    <source>
        <dbReference type="Proteomes" id="UP000216913"/>
    </source>
</evidence>
<gene>
    <name evidence="4" type="ORF">CAL25_17645</name>
</gene>
<dbReference type="PANTHER" id="PTHR30486:SF15">
    <property type="entry name" value="TYPE II_IV SECRETION SYSTEM ATPASE"/>
    <property type="match status" value="1"/>
</dbReference>
<reference evidence="4 5" key="1">
    <citation type="submission" date="2017-05" db="EMBL/GenBank/DDBJ databases">
        <title>Complete and WGS of Bordetella genogroups.</title>
        <authorList>
            <person name="Spilker T."/>
            <person name="LiPuma J."/>
        </authorList>
    </citation>
    <scope>NUCLEOTIDE SEQUENCE [LARGE SCALE GENOMIC DNA]</scope>
    <source>
        <strain evidence="4 5">AU10456</strain>
    </source>
</reference>
<evidence type="ECO:0000313" key="4">
    <source>
        <dbReference type="EMBL" id="OZI46533.1"/>
    </source>
</evidence>
<dbReference type="Gene3D" id="3.40.50.300">
    <property type="entry name" value="P-loop containing nucleotide triphosphate hydrolases"/>
    <property type="match status" value="1"/>
</dbReference>
<dbReference type="RefSeq" id="WP_094802283.1">
    <property type="nucleotide sequence ID" value="NZ_NEVN01000009.1"/>
</dbReference>
<dbReference type="InterPro" id="IPR027417">
    <property type="entry name" value="P-loop_NTPase"/>
</dbReference>
<accession>A0A261TD04</accession>
<protein>
    <submittedName>
        <fullName evidence="4">Pilus assembly protein CpaF</fullName>
    </submittedName>
</protein>
<dbReference type="InterPro" id="IPR050921">
    <property type="entry name" value="T4SS_GSP_E_ATPase"/>
</dbReference>
<dbReference type="EMBL" id="NEVP01000011">
    <property type="protein sequence ID" value="OZI46533.1"/>
    <property type="molecule type" value="Genomic_DNA"/>
</dbReference>
<dbReference type="GO" id="GO:0016887">
    <property type="term" value="F:ATP hydrolysis activity"/>
    <property type="evidence" value="ECO:0007669"/>
    <property type="project" value="InterPro"/>
</dbReference>
<dbReference type="Proteomes" id="UP000216913">
    <property type="component" value="Unassembled WGS sequence"/>
</dbReference>
<keyword evidence="5" id="KW-1185">Reference proteome</keyword>
<dbReference type="AlphaFoldDB" id="A0A261TD04"/>
<evidence type="ECO:0000256" key="1">
    <source>
        <dbReference type="ARBA" id="ARBA00006611"/>
    </source>
</evidence>
<dbReference type="InterPro" id="IPR001482">
    <property type="entry name" value="T2SS/T4SS_dom"/>
</dbReference>
<organism evidence="4 5">
    <name type="scientific">Bordetella genomosp. 5</name>
    <dbReference type="NCBI Taxonomy" id="1395608"/>
    <lineage>
        <taxon>Bacteria</taxon>
        <taxon>Pseudomonadati</taxon>
        <taxon>Pseudomonadota</taxon>
        <taxon>Betaproteobacteria</taxon>
        <taxon>Burkholderiales</taxon>
        <taxon>Alcaligenaceae</taxon>
        <taxon>Bordetella</taxon>
    </lineage>
</organism>
<sequence>MIMSASMEFGSGAPEGEFTGSQRFQDVKSQAYEHLLSRIEELGAEFGRWTRQAIQEFVDIEVASFVRMRRVAINEGELGQISASLTKELAGLGPLEDLLADPAVEDVLINGYDNVFVSRRGVLARESLRFTDNQHVLRIVRRILAPLGRRLDESSPMVDARLPDGGRLNVVIEPLAVDGPMVSIRKFRQDPLKPNDLLALGSFNEDIFRLLNLAVRHRCNILVSGGTSSGKTSLLNALAFFIPETERVVTVEDTAELSLNHPHVVRLESRQGGFDGSGAVSIRDLIRNSLRMRPDRVVVGEVRGAEVMDMLQAMNTGHEGSMATIHANSPRECLYRIEMLAGFAGFQGSEDSLRRQIASALDFIVQIGRLPNGKRRVVSVTEVTGMGDNVIATQELYRYEAYTTPDGEDKDNWVSLGINPHTPKLARVRDEVRGITAAPPDEPETGGGGFWSRRR</sequence>
<dbReference type="Gene3D" id="3.30.450.380">
    <property type="match status" value="1"/>
</dbReference>
<comment type="caution">
    <text evidence="4">The sequence shown here is derived from an EMBL/GenBank/DDBJ whole genome shotgun (WGS) entry which is preliminary data.</text>
</comment>
<feature type="domain" description="Bacterial type II secretion system protein E" evidence="3">
    <location>
        <begin position="89"/>
        <end position="369"/>
    </location>
</feature>
<dbReference type="Pfam" id="PF00437">
    <property type="entry name" value="T2SSE"/>
    <property type="match status" value="1"/>
</dbReference>